<dbReference type="PROSITE" id="PS51257">
    <property type="entry name" value="PROKAR_LIPOPROTEIN"/>
    <property type="match status" value="1"/>
</dbReference>
<evidence type="ECO:0000256" key="1">
    <source>
        <dbReference type="SAM" id="MobiDB-lite"/>
    </source>
</evidence>
<evidence type="ECO:0000313" key="3">
    <source>
        <dbReference type="EMBL" id="VBB30841.1"/>
    </source>
</evidence>
<sequence>MTISRYYELVEMLFRNVSILLMSLIVCTLISCKYHGKSKDPKFIDENDPHAKTLYNIKTDIAFPKWVSKEKGQNPRTDLIAISWSHEYESNMPSSLSLSPSTTLLNSKKDLKSYDDMQKPSSPNPQNLLQQQILIGSQK</sequence>
<dbReference type="Proteomes" id="UP000276991">
    <property type="component" value="Unassembled WGS sequence"/>
</dbReference>
<keyword evidence="4" id="KW-1185">Reference proteome</keyword>
<keyword evidence="2" id="KW-0472">Membrane</keyword>
<dbReference type="AlphaFoldDB" id="A0A498SNQ5"/>
<dbReference type="STRING" id="6277.A0A498SNQ5"/>
<feature type="region of interest" description="Disordered" evidence="1">
    <location>
        <begin position="109"/>
        <end position="139"/>
    </location>
</feature>
<keyword evidence="2" id="KW-1133">Transmembrane helix</keyword>
<gene>
    <name evidence="3" type="ORF">NAV_LOCUS5632</name>
</gene>
<evidence type="ECO:0000313" key="4">
    <source>
        <dbReference type="Proteomes" id="UP000276991"/>
    </source>
</evidence>
<evidence type="ECO:0000256" key="2">
    <source>
        <dbReference type="SAM" id="Phobius"/>
    </source>
</evidence>
<proteinExistence type="predicted"/>
<organism evidence="3 4">
    <name type="scientific">Acanthocheilonema viteae</name>
    <name type="common">Filarial nematode worm</name>
    <name type="synonym">Dipetalonema viteae</name>
    <dbReference type="NCBI Taxonomy" id="6277"/>
    <lineage>
        <taxon>Eukaryota</taxon>
        <taxon>Metazoa</taxon>
        <taxon>Ecdysozoa</taxon>
        <taxon>Nematoda</taxon>
        <taxon>Chromadorea</taxon>
        <taxon>Rhabditida</taxon>
        <taxon>Spirurina</taxon>
        <taxon>Spiruromorpha</taxon>
        <taxon>Filarioidea</taxon>
        <taxon>Onchocercidae</taxon>
        <taxon>Acanthocheilonema</taxon>
    </lineage>
</organism>
<accession>A0A498SNQ5</accession>
<protein>
    <submittedName>
        <fullName evidence="3">Uncharacterized protein</fullName>
    </submittedName>
</protein>
<dbReference type="OrthoDB" id="5861448at2759"/>
<name>A0A498SNQ5_ACAVI</name>
<feature type="transmembrane region" description="Helical" evidence="2">
    <location>
        <begin position="12"/>
        <end position="32"/>
    </location>
</feature>
<feature type="compositionally biased region" description="Basic and acidic residues" evidence="1">
    <location>
        <begin position="109"/>
        <end position="118"/>
    </location>
</feature>
<feature type="compositionally biased region" description="Low complexity" evidence="1">
    <location>
        <begin position="120"/>
        <end position="139"/>
    </location>
</feature>
<reference evidence="3 4" key="1">
    <citation type="submission" date="2018-08" db="EMBL/GenBank/DDBJ databases">
        <authorList>
            <person name="Laetsch R D."/>
            <person name="Stevens L."/>
            <person name="Kumar S."/>
            <person name="Blaxter L. M."/>
        </authorList>
    </citation>
    <scope>NUCLEOTIDE SEQUENCE [LARGE SCALE GENOMIC DNA]</scope>
</reference>
<keyword evidence="2" id="KW-0812">Transmembrane</keyword>
<dbReference type="EMBL" id="UPTC01001014">
    <property type="protein sequence ID" value="VBB30841.1"/>
    <property type="molecule type" value="Genomic_DNA"/>
</dbReference>